<name>A0A645IU17_9ZZZZ</name>
<dbReference type="AlphaFoldDB" id="A0A645IU17"/>
<accession>A0A645IU17</accession>
<sequence>MTKQLDTSRPCIDVSGGLHCKITDIYDIHDYDQNPETFRNRYDKLMAENTLENWVCNHMPYKGEAVFVSEYGGIRWAENENAGWGYGEAPQTKEEFIKRYQGLTDALLDNDCLIGFCYTQLYDVEQEVNGLYTYDRKAKFDNAVIKQINERRAKSES</sequence>
<evidence type="ECO:0000313" key="1">
    <source>
        <dbReference type="EMBL" id="MPN54901.1"/>
    </source>
</evidence>
<protein>
    <recommendedName>
        <fullName evidence="2">Beta-galactosidase</fullName>
    </recommendedName>
</protein>
<organism evidence="1">
    <name type="scientific">bioreactor metagenome</name>
    <dbReference type="NCBI Taxonomy" id="1076179"/>
    <lineage>
        <taxon>unclassified sequences</taxon>
        <taxon>metagenomes</taxon>
        <taxon>ecological metagenomes</taxon>
    </lineage>
</organism>
<dbReference type="SUPFAM" id="SSF51445">
    <property type="entry name" value="(Trans)glycosidases"/>
    <property type="match status" value="1"/>
</dbReference>
<reference evidence="1" key="1">
    <citation type="submission" date="2019-08" db="EMBL/GenBank/DDBJ databases">
        <authorList>
            <person name="Kucharzyk K."/>
            <person name="Murdoch R.W."/>
            <person name="Higgins S."/>
            <person name="Loffler F."/>
        </authorList>
    </citation>
    <scope>NUCLEOTIDE SEQUENCE</scope>
</reference>
<dbReference type="Gene3D" id="3.20.20.80">
    <property type="entry name" value="Glycosidases"/>
    <property type="match status" value="1"/>
</dbReference>
<dbReference type="InterPro" id="IPR017853">
    <property type="entry name" value="GH"/>
</dbReference>
<proteinExistence type="predicted"/>
<evidence type="ECO:0008006" key="2">
    <source>
        <dbReference type="Google" id="ProtNLM"/>
    </source>
</evidence>
<gene>
    <name evidence="1" type="ORF">SDC9_202579</name>
</gene>
<dbReference type="EMBL" id="VSSQ01123587">
    <property type="protein sequence ID" value="MPN54901.1"/>
    <property type="molecule type" value="Genomic_DNA"/>
</dbReference>
<comment type="caution">
    <text evidence="1">The sequence shown here is derived from an EMBL/GenBank/DDBJ whole genome shotgun (WGS) entry which is preliminary data.</text>
</comment>